<gene>
    <name evidence="1" type="ordered locus">JDM601_0596</name>
</gene>
<name>F5Z2I4_MYCSD</name>
<reference evidence="1 2" key="1">
    <citation type="journal article" date="2011" name="J. Bacteriol.">
        <title>Complete genome sequence of a novel clinical isolate, the nontuberculous Mycobacterium strain JDM601.</title>
        <authorList>
            <person name="Zhang Z.Y."/>
            <person name="Sun Z.Q."/>
            <person name="Wang Z.L."/>
            <person name="Wen Z.L."/>
            <person name="Sun Q.W."/>
            <person name="Zhu Z.Q."/>
            <person name="Song Y.Z."/>
            <person name="Zhao J.W."/>
            <person name="Wang H.H."/>
            <person name="Zhang S.L."/>
            <person name="Guo X.K."/>
        </authorList>
    </citation>
    <scope>NUCLEOTIDE SEQUENCE [LARGE SCALE GENOMIC DNA]</scope>
    <source>
        <strain evidence="1 2">JDM601</strain>
    </source>
</reference>
<organism evidence="1 2">
    <name type="scientific">Mycolicibacter sinensis (strain JDM601)</name>
    <name type="common">Mycobacterium sinense</name>
    <dbReference type="NCBI Taxonomy" id="875328"/>
    <lineage>
        <taxon>Bacteria</taxon>
        <taxon>Bacillati</taxon>
        <taxon>Actinomycetota</taxon>
        <taxon>Actinomycetes</taxon>
        <taxon>Mycobacteriales</taxon>
        <taxon>Mycobacteriaceae</taxon>
        <taxon>Mycolicibacter</taxon>
    </lineage>
</organism>
<dbReference type="KEGG" id="mjd:JDM601_0596"/>
<protein>
    <submittedName>
        <fullName evidence="1">Uncharacterized protein</fullName>
    </submittedName>
</protein>
<dbReference type="Proteomes" id="UP000009224">
    <property type="component" value="Chromosome"/>
</dbReference>
<keyword evidence="2" id="KW-1185">Reference proteome</keyword>
<dbReference type="EMBL" id="CP002329">
    <property type="protein sequence ID" value="AEF34596.1"/>
    <property type="molecule type" value="Genomic_DNA"/>
</dbReference>
<evidence type="ECO:0000313" key="2">
    <source>
        <dbReference type="Proteomes" id="UP000009224"/>
    </source>
</evidence>
<evidence type="ECO:0000313" key="1">
    <source>
        <dbReference type="EMBL" id="AEF34596.1"/>
    </source>
</evidence>
<accession>F5Z2I4</accession>
<proteinExistence type="predicted"/>
<sequence length="348" mass="38417">MLGQAGKYVQLHPDSIKAIQKYQLIPGTDGFFRMTTLGPDNKFVQQLQWRSTTMGPQTLLSAQMVAVQLALKSAIAEVEDAVRRVEGKVEQVLHLANAERAGDVLGTNAIVNRKVTYLEKHGSLPDADWDAVAGLGPALNITIEQLRNHVNRVLDSLTPELPVQDRAEKLQAVVGNSLIGETLSLLVVAEESLYKWQRVRLARIEATQPNHLPHAIEDARELLMHHLSEDAKVFQQARQAIDAVAKTDAIDGFRFVSVKQLAHDRNELMMDLNAFARARHNQVDVWTALEAPGIRDAAEASVKLAKKSARRALAAAGQGLINISDLLEERARDKEPVVPHQPPDDQPD</sequence>
<dbReference type="HOGENOM" id="CLU_048415_0_0_11"/>
<dbReference type="eggNOG" id="ENOG502ZUJC">
    <property type="taxonomic scope" value="Bacteria"/>
</dbReference>
<dbReference type="AlphaFoldDB" id="F5Z2I4"/>